<feature type="coiled-coil region" evidence="1">
    <location>
        <begin position="259"/>
        <end position="368"/>
    </location>
</feature>
<organism evidence="3 4">
    <name type="scientific">Gossypium davidsonii</name>
    <name type="common">Davidson's cotton</name>
    <name type="synonym">Gossypium klotzschianum subsp. davidsonii</name>
    <dbReference type="NCBI Taxonomy" id="34287"/>
    <lineage>
        <taxon>Eukaryota</taxon>
        <taxon>Viridiplantae</taxon>
        <taxon>Streptophyta</taxon>
        <taxon>Embryophyta</taxon>
        <taxon>Tracheophyta</taxon>
        <taxon>Spermatophyta</taxon>
        <taxon>Magnoliopsida</taxon>
        <taxon>eudicotyledons</taxon>
        <taxon>Gunneridae</taxon>
        <taxon>Pentapetalae</taxon>
        <taxon>rosids</taxon>
        <taxon>malvids</taxon>
        <taxon>Malvales</taxon>
        <taxon>Malvaceae</taxon>
        <taxon>Malvoideae</taxon>
        <taxon>Gossypium</taxon>
    </lineage>
</organism>
<comment type="caution">
    <text evidence="3">The sequence shown here is derived from an EMBL/GenBank/DDBJ whole genome shotgun (WGS) entry which is preliminary data.</text>
</comment>
<dbReference type="Proteomes" id="UP000593561">
    <property type="component" value="Unassembled WGS sequence"/>
</dbReference>
<sequence>MKREEKSEEGLAEKEENLCEKLSRRILLVGNSKTEGPCTPCPSWKLYDPQPQPQALSHHSYIFPHPPAAVSARKLAASLWEFHQYLHHHHHHHSQPKMHRGGVNNTNGRYHQRHHRNSLLKNKAIDFSQFLDDPCPSSDPDQLVRLMLIDLELPVWNLVNDGMPDSASGLRRHIAQTLMKHHRSFEKNNQALQPVSPSSYGSSMEVAPYNPAVTPSSSLDFRGRIGESHYNLKTSTELLKVLNRIWSLEEQHVSNISLIKALKMELDHARVRIKELLRDQQAGRHEIDNLMKQIAEDKLVRKSKEQDRVHAAVQSVRDELEDERKLRNRSENLHRKLARELSEAKASLSNALKDLERERKSRKLLEDLCDEFARGIKSYEQEVHTLRQKSDEEWTGVADHDHLILHISESWLDERMQMKLEEAQSGFAEQNPAIDRLGFEIETFLQAKSIGTSVSKRTDYLSQKDRRKSLESVPLNEAVTVGKDVLDEEDSASSDSNCFELNEPSSVDLKSHEDEALTHYSEKKVSSDEKIKSRHPSSLQVKFEEKMARAMNNRNKKSQLEDSGQEIIGVGNTTEATISQKLENDEAAQYGYKGRKNKLDEIHGISSNYVMDNLIRNHIALTEGRNINVENNSGEASSSYPLLKNQPSPVRQWMTKFTPPDLDMPESSTKLPPAMKDNTLKAKLLEARSKGQRSRLKIFKGKS</sequence>
<feature type="region of interest" description="Disordered" evidence="2">
    <location>
        <begin position="90"/>
        <end position="114"/>
    </location>
</feature>
<name>A0A7J8S820_GOSDV</name>
<proteinExistence type="predicted"/>
<feature type="compositionally biased region" description="Basic residues" evidence="2">
    <location>
        <begin position="90"/>
        <end position="100"/>
    </location>
</feature>
<dbReference type="PANTHER" id="PTHR31071:SF59">
    <property type="entry name" value="INTRACELLULAR PROTEIN TRANSPORTER USO1-LIKE PROTEIN"/>
    <property type="match status" value="1"/>
</dbReference>
<feature type="compositionally biased region" description="Polar residues" evidence="2">
    <location>
        <begin position="493"/>
        <end position="505"/>
    </location>
</feature>
<dbReference type="InterPro" id="IPR043424">
    <property type="entry name" value="BLT-like"/>
</dbReference>
<evidence type="ECO:0000256" key="1">
    <source>
        <dbReference type="SAM" id="Coils"/>
    </source>
</evidence>
<keyword evidence="4" id="KW-1185">Reference proteome</keyword>
<dbReference type="EMBL" id="JABFAC010000008">
    <property type="protein sequence ID" value="MBA0621682.1"/>
    <property type="molecule type" value="Genomic_DNA"/>
</dbReference>
<feature type="region of interest" description="Disordered" evidence="2">
    <location>
        <begin position="656"/>
        <end position="676"/>
    </location>
</feature>
<dbReference type="AlphaFoldDB" id="A0A7J8S820"/>
<evidence type="ECO:0000313" key="4">
    <source>
        <dbReference type="Proteomes" id="UP000593561"/>
    </source>
</evidence>
<reference evidence="3 4" key="1">
    <citation type="journal article" date="2019" name="Genome Biol. Evol.">
        <title>Insights into the evolution of the New World diploid cottons (Gossypium, subgenus Houzingenia) based on genome sequencing.</title>
        <authorList>
            <person name="Grover C.E."/>
            <person name="Arick M.A. 2nd"/>
            <person name="Thrash A."/>
            <person name="Conover J.L."/>
            <person name="Sanders W.S."/>
            <person name="Peterson D.G."/>
            <person name="Frelichowski J.E."/>
            <person name="Scheffler J.A."/>
            <person name="Scheffler B.E."/>
            <person name="Wendel J.F."/>
        </authorList>
    </citation>
    <scope>NUCLEOTIDE SEQUENCE [LARGE SCALE GENOMIC DNA]</scope>
    <source>
        <strain evidence="3">27</strain>
        <tissue evidence="3">Leaf</tissue>
    </source>
</reference>
<accession>A0A7J8S820</accession>
<gene>
    <name evidence="3" type="ORF">Godav_007283</name>
</gene>
<feature type="region of interest" description="Disordered" evidence="2">
    <location>
        <begin position="481"/>
        <end position="515"/>
    </location>
</feature>
<evidence type="ECO:0000256" key="2">
    <source>
        <dbReference type="SAM" id="MobiDB-lite"/>
    </source>
</evidence>
<evidence type="ECO:0000313" key="3">
    <source>
        <dbReference type="EMBL" id="MBA0621682.1"/>
    </source>
</evidence>
<dbReference type="PANTHER" id="PTHR31071">
    <property type="entry name" value="GB|AAF24581.1"/>
    <property type="match status" value="1"/>
</dbReference>
<protein>
    <submittedName>
        <fullName evidence="3">Uncharacterized protein</fullName>
    </submittedName>
</protein>
<keyword evidence="1" id="KW-0175">Coiled coil</keyword>